<keyword evidence="3" id="KW-1185">Reference proteome</keyword>
<dbReference type="KEGG" id="lak:106169128"/>
<keyword evidence="1" id="KW-0479">Metal-binding</keyword>
<proteinExistence type="predicted"/>
<gene>
    <name evidence="4" type="primary">LOC106169128</name>
</gene>
<sequence>MNTYRGVREPLILLLSLYLLSLLLSFDFVDFVMKDSYRELLEGDVRRRYEEKIVDIGKDPYEIEKKDFTKDKKFWPHVNSVDLFDFLILRKSFYSSDQLRSYKALEAYRLFQDGWIKEILHMELNSCHLLKAKVNHSMRIREKPLEPWIIISSGGINSAHCTCMAGLGEACSHISAVLFAVEAWTKVRKEASVTDVPAYWMMPSSVQ</sequence>
<keyword evidence="1" id="KW-0863">Zinc-finger</keyword>
<dbReference type="Proteomes" id="UP000085678">
    <property type="component" value="Unplaced"/>
</dbReference>
<organism evidence="3 4">
    <name type="scientific">Lingula anatina</name>
    <name type="common">Brachiopod</name>
    <name type="synonym">Lingula unguis</name>
    <dbReference type="NCBI Taxonomy" id="7574"/>
    <lineage>
        <taxon>Eukaryota</taxon>
        <taxon>Metazoa</taxon>
        <taxon>Spiralia</taxon>
        <taxon>Lophotrochozoa</taxon>
        <taxon>Brachiopoda</taxon>
        <taxon>Linguliformea</taxon>
        <taxon>Lingulata</taxon>
        <taxon>Lingulida</taxon>
        <taxon>Linguloidea</taxon>
        <taxon>Lingulidae</taxon>
        <taxon>Lingula</taxon>
    </lineage>
</organism>
<dbReference type="InParanoid" id="A0A1S3J0G9"/>
<accession>A0A1S3J0G9</accession>
<feature type="domain" description="SWIM-type" evidence="2">
    <location>
        <begin position="149"/>
        <end position="182"/>
    </location>
</feature>
<dbReference type="PANTHER" id="PTHR47526">
    <property type="entry name" value="ATP-DEPENDENT DNA HELICASE"/>
    <property type="match status" value="1"/>
</dbReference>
<evidence type="ECO:0000313" key="4">
    <source>
        <dbReference type="RefSeq" id="XP_013403942.1"/>
    </source>
</evidence>
<dbReference type="GeneID" id="106169128"/>
<evidence type="ECO:0000256" key="1">
    <source>
        <dbReference type="PROSITE-ProRule" id="PRU00325"/>
    </source>
</evidence>
<protein>
    <submittedName>
        <fullName evidence="4">Uncharacterized protein LOC106169128</fullName>
    </submittedName>
</protein>
<dbReference type="InterPro" id="IPR007527">
    <property type="entry name" value="Znf_SWIM"/>
</dbReference>
<dbReference type="PANTHER" id="PTHR47526:SF4">
    <property type="entry name" value="SWIM-TYPE DOMAIN-CONTAINING PROTEIN"/>
    <property type="match status" value="1"/>
</dbReference>
<dbReference type="GO" id="GO:0008270">
    <property type="term" value="F:zinc ion binding"/>
    <property type="evidence" value="ECO:0007669"/>
    <property type="project" value="UniProtKB-KW"/>
</dbReference>
<evidence type="ECO:0000313" key="3">
    <source>
        <dbReference type="Proteomes" id="UP000085678"/>
    </source>
</evidence>
<dbReference type="OrthoDB" id="6155932at2759"/>
<reference evidence="4" key="1">
    <citation type="submission" date="2025-08" db="UniProtKB">
        <authorList>
            <consortium name="RefSeq"/>
        </authorList>
    </citation>
    <scope>IDENTIFICATION</scope>
    <source>
        <tissue evidence="4">Gonads</tissue>
    </source>
</reference>
<name>A0A1S3J0G9_LINAN</name>
<dbReference type="PROSITE" id="PS50966">
    <property type="entry name" value="ZF_SWIM"/>
    <property type="match status" value="1"/>
</dbReference>
<feature type="non-terminal residue" evidence="4">
    <location>
        <position position="207"/>
    </location>
</feature>
<evidence type="ECO:0000259" key="2">
    <source>
        <dbReference type="PROSITE" id="PS50966"/>
    </source>
</evidence>
<keyword evidence="1" id="KW-0862">Zinc</keyword>
<dbReference type="RefSeq" id="XP_013403942.1">
    <property type="nucleotide sequence ID" value="XM_013548488.1"/>
</dbReference>
<dbReference type="AlphaFoldDB" id="A0A1S3J0G9"/>